<evidence type="ECO:0000313" key="2">
    <source>
        <dbReference type="EMBL" id="GIY33632.1"/>
    </source>
</evidence>
<keyword evidence="3" id="KW-1185">Reference proteome</keyword>
<organism evidence="2 3">
    <name type="scientific">Caerostris darwini</name>
    <dbReference type="NCBI Taxonomy" id="1538125"/>
    <lineage>
        <taxon>Eukaryota</taxon>
        <taxon>Metazoa</taxon>
        <taxon>Ecdysozoa</taxon>
        <taxon>Arthropoda</taxon>
        <taxon>Chelicerata</taxon>
        <taxon>Arachnida</taxon>
        <taxon>Araneae</taxon>
        <taxon>Araneomorphae</taxon>
        <taxon>Entelegynae</taxon>
        <taxon>Araneoidea</taxon>
        <taxon>Araneidae</taxon>
        <taxon>Caerostris</taxon>
    </lineage>
</organism>
<keyword evidence="1" id="KW-0732">Signal</keyword>
<proteinExistence type="predicted"/>
<name>A0AAV4SMS7_9ARAC</name>
<sequence>MFISCIVFVAIKATVAQITYISHIVFEAPDSDTTDYQYCTDTEVRWISRAMGFRSNGSGFEMRLKTSLVYNLVGNKKKPEKSQQSVLRREDADERIQDDIVHTMLL</sequence>
<feature type="signal peptide" evidence="1">
    <location>
        <begin position="1"/>
        <end position="16"/>
    </location>
</feature>
<feature type="chain" id="PRO_5043652157" description="Secreted protein" evidence="1">
    <location>
        <begin position="17"/>
        <end position="106"/>
    </location>
</feature>
<protein>
    <recommendedName>
        <fullName evidence="4">Secreted protein</fullName>
    </recommendedName>
</protein>
<dbReference type="EMBL" id="BPLQ01007966">
    <property type="protein sequence ID" value="GIY33632.1"/>
    <property type="molecule type" value="Genomic_DNA"/>
</dbReference>
<evidence type="ECO:0000256" key="1">
    <source>
        <dbReference type="SAM" id="SignalP"/>
    </source>
</evidence>
<reference evidence="2 3" key="1">
    <citation type="submission" date="2021-06" db="EMBL/GenBank/DDBJ databases">
        <title>Caerostris darwini draft genome.</title>
        <authorList>
            <person name="Kono N."/>
            <person name="Arakawa K."/>
        </authorList>
    </citation>
    <scope>NUCLEOTIDE SEQUENCE [LARGE SCALE GENOMIC DNA]</scope>
</reference>
<gene>
    <name evidence="2" type="ORF">CDAR_80541</name>
</gene>
<dbReference type="Proteomes" id="UP001054837">
    <property type="component" value="Unassembled WGS sequence"/>
</dbReference>
<dbReference type="AlphaFoldDB" id="A0AAV4SMS7"/>
<evidence type="ECO:0000313" key="3">
    <source>
        <dbReference type="Proteomes" id="UP001054837"/>
    </source>
</evidence>
<accession>A0AAV4SMS7</accession>
<evidence type="ECO:0008006" key="4">
    <source>
        <dbReference type="Google" id="ProtNLM"/>
    </source>
</evidence>
<comment type="caution">
    <text evidence="2">The sequence shown here is derived from an EMBL/GenBank/DDBJ whole genome shotgun (WGS) entry which is preliminary data.</text>
</comment>